<name>A0A4U0SFT9_9ACTN</name>
<dbReference type="OrthoDB" id="3852193at2"/>
<proteinExistence type="predicted"/>
<accession>A0A4U0SFT9</accession>
<keyword evidence="4" id="KW-1185">Reference proteome</keyword>
<evidence type="ECO:0000256" key="2">
    <source>
        <dbReference type="SAM" id="Phobius"/>
    </source>
</evidence>
<evidence type="ECO:0000313" key="3">
    <source>
        <dbReference type="EMBL" id="TKA08450.1"/>
    </source>
</evidence>
<dbReference type="EMBL" id="SUMC01000031">
    <property type="protein sequence ID" value="TKA08450.1"/>
    <property type="molecule type" value="Genomic_DNA"/>
</dbReference>
<gene>
    <name evidence="3" type="ORF">FCI23_28355</name>
</gene>
<keyword evidence="2" id="KW-1133">Transmembrane helix</keyword>
<sequence>MDPASAATAPEAKPRRRGRTAVLIAAAAVLGVLAGAGTGYQIQYQRPDTPLPPLAQPELKQPTAPAAKATPLTAAEDTLVKTDGDLRKLLLAKPKGAKDWAIPFADDGWVSLYDYAMTFDDQKYMFSQLNQDAFRRLAAATWTVGGSTTYTDTEIRLVQFRDETHSYAEDHAYDMAGYMPEADYAGHDGQLIPGSVDGEAWVYYKPTITAGYLPEYQARALARQGDIVMDIWLTSAKPITGKAIMSVAKRQLERL</sequence>
<keyword evidence="2" id="KW-0472">Membrane</keyword>
<dbReference type="AlphaFoldDB" id="A0A4U0SFT9"/>
<feature type="region of interest" description="Disordered" evidence="1">
    <location>
        <begin position="44"/>
        <end position="68"/>
    </location>
</feature>
<dbReference type="Proteomes" id="UP000305778">
    <property type="component" value="Unassembled WGS sequence"/>
</dbReference>
<keyword evidence="2" id="KW-0812">Transmembrane</keyword>
<reference evidence="3 4" key="1">
    <citation type="submission" date="2019-04" db="EMBL/GenBank/DDBJ databases">
        <title>Streptomyces oryziradicis sp. nov., a novel actinomycete isolated from rhizosphere soil of rice (Oryza sativa L.).</title>
        <authorList>
            <person name="Li C."/>
        </authorList>
    </citation>
    <scope>NUCLEOTIDE SEQUENCE [LARGE SCALE GENOMIC DNA]</scope>
    <source>
        <strain evidence="3 4">NEAU-C40</strain>
    </source>
</reference>
<evidence type="ECO:0000313" key="4">
    <source>
        <dbReference type="Proteomes" id="UP000305778"/>
    </source>
</evidence>
<evidence type="ECO:0000256" key="1">
    <source>
        <dbReference type="SAM" id="MobiDB-lite"/>
    </source>
</evidence>
<protein>
    <submittedName>
        <fullName evidence="3">Uncharacterized protein</fullName>
    </submittedName>
</protein>
<feature type="transmembrane region" description="Helical" evidence="2">
    <location>
        <begin position="21"/>
        <end position="42"/>
    </location>
</feature>
<organism evidence="3 4">
    <name type="scientific">Actinacidiphila oryziradicis</name>
    <dbReference type="NCBI Taxonomy" id="2571141"/>
    <lineage>
        <taxon>Bacteria</taxon>
        <taxon>Bacillati</taxon>
        <taxon>Actinomycetota</taxon>
        <taxon>Actinomycetes</taxon>
        <taxon>Kitasatosporales</taxon>
        <taxon>Streptomycetaceae</taxon>
        <taxon>Actinacidiphila</taxon>
    </lineage>
</organism>
<comment type="caution">
    <text evidence="3">The sequence shown here is derived from an EMBL/GenBank/DDBJ whole genome shotgun (WGS) entry which is preliminary data.</text>
</comment>